<feature type="region of interest" description="Disordered" evidence="4">
    <location>
        <begin position="88"/>
        <end position="122"/>
    </location>
</feature>
<dbReference type="InterPro" id="IPR019148">
    <property type="entry name" value="Nuclear_protein_DGCR14_ESS-2"/>
</dbReference>
<evidence type="ECO:0000256" key="4">
    <source>
        <dbReference type="SAM" id="MobiDB-lite"/>
    </source>
</evidence>
<name>A0ABP0AKC7_9PEZI</name>
<dbReference type="Proteomes" id="UP001642405">
    <property type="component" value="Unassembled WGS sequence"/>
</dbReference>
<feature type="compositionally biased region" description="Low complexity" evidence="4">
    <location>
        <begin position="294"/>
        <end position="303"/>
    </location>
</feature>
<evidence type="ECO:0000256" key="3">
    <source>
        <dbReference type="ARBA" id="ARBA00023242"/>
    </source>
</evidence>
<evidence type="ECO:0000256" key="1">
    <source>
        <dbReference type="ARBA" id="ARBA00004123"/>
    </source>
</evidence>
<comment type="subcellular location">
    <subcellularLocation>
        <location evidence="1">Nucleus</location>
    </subcellularLocation>
</comment>
<evidence type="ECO:0008006" key="7">
    <source>
        <dbReference type="Google" id="ProtNLM"/>
    </source>
</evidence>
<reference evidence="5 6" key="1">
    <citation type="submission" date="2024-01" db="EMBL/GenBank/DDBJ databases">
        <authorList>
            <person name="Allen C."/>
            <person name="Tagirdzhanova G."/>
        </authorList>
    </citation>
    <scope>NUCLEOTIDE SEQUENCE [LARGE SCALE GENOMIC DNA]</scope>
</reference>
<keyword evidence="6" id="KW-1185">Reference proteome</keyword>
<feature type="region of interest" description="Disordered" evidence="4">
    <location>
        <begin position="421"/>
        <end position="526"/>
    </location>
</feature>
<proteinExistence type="inferred from homology"/>
<accession>A0ABP0AKC7</accession>
<evidence type="ECO:0000256" key="2">
    <source>
        <dbReference type="ARBA" id="ARBA00009072"/>
    </source>
</evidence>
<feature type="region of interest" description="Disordered" evidence="4">
    <location>
        <begin position="294"/>
        <end position="326"/>
    </location>
</feature>
<feature type="compositionally biased region" description="Low complexity" evidence="4">
    <location>
        <begin position="469"/>
        <end position="489"/>
    </location>
</feature>
<evidence type="ECO:0000313" key="5">
    <source>
        <dbReference type="EMBL" id="CAK7208287.1"/>
    </source>
</evidence>
<dbReference type="PANTHER" id="PTHR12940">
    <property type="entry name" value="ES-2 PROTEIN - RELATED"/>
    <property type="match status" value="1"/>
</dbReference>
<comment type="similarity">
    <text evidence="2">Belongs to the ESS2 family.</text>
</comment>
<keyword evidence="3" id="KW-0539">Nucleus</keyword>
<gene>
    <name evidence="5" type="ORF">SCUCBS95973_000051</name>
</gene>
<organism evidence="5 6">
    <name type="scientific">Sporothrix curviconia</name>
    <dbReference type="NCBI Taxonomy" id="1260050"/>
    <lineage>
        <taxon>Eukaryota</taxon>
        <taxon>Fungi</taxon>
        <taxon>Dikarya</taxon>
        <taxon>Ascomycota</taxon>
        <taxon>Pezizomycotina</taxon>
        <taxon>Sordariomycetes</taxon>
        <taxon>Sordariomycetidae</taxon>
        <taxon>Ophiostomatales</taxon>
        <taxon>Ophiostomataceae</taxon>
        <taxon>Sporothrix</taxon>
    </lineage>
</organism>
<feature type="region of interest" description="Disordered" evidence="4">
    <location>
        <begin position="1"/>
        <end position="32"/>
    </location>
</feature>
<comment type="caution">
    <text evidence="5">The sequence shown here is derived from an EMBL/GenBank/DDBJ whole genome shotgun (WGS) entry which is preliminary data.</text>
</comment>
<dbReference type="EMBL" id="CAWUHB010000001">
    <property type="protein sequence ID" value="CAK7208287.1"/>
    <property type="molecule type" value="Genomic_DNA"/>
</dbReference>
<evidence type="ECO:0000313" key="6">
    <source>
        <dbReference type="Proteomes" id="UP001642405"/>
    </source>
</evidence>
<dbReference type="Pfam" id="PF09751">
    <property type="entry name" value="Es2"/>
    <property type="match status" value="1"/>
</dbReference>
<dbReference type="PANTHER" id="PTHR12940:SF0">
    <property type="entry name" value="SPLICING FACTOR ESS-2 HOMOLOG"/>
    <property type="match status" value="1"/>
</dbReference>
<sequence length="526" mass="56568">MAESGASTSSALVRKRTDTELMPPPPAAKRIQRPKTVLDEDSYTDGLSKIIARDFFPGLLESETQNDYLNALESKDAAWISSAGKRLQEAMTPGRRRRTRLQTPSLQPTLDGRPGETPQSFVGDTPASVVSVSTTVSAATVAVAATTTAAKPGPDLNISLGAYQDKYTSEDNESFYRLLDKQNQKRAEKHAWLWNGNKLPSKMQLKQKEVQDRLLASGTGLVDDGYKKDLLAIQDRLDRPAAPETWKTAAKNALMFLPDSQVEGQAETVAQKRQAESLAAPKAIVYANTRLPGQSLSSVQQQQQERKSDRSRQRSSSVSSAAIIPPSPTLSAVRDAIVGKPRRIDADSTAGSLAGSTMGGETPRVNGYAFVDDEEPEPVAEAPPVISFGKVDGTPNPFQLQDKSRREGLHHRMVERIAQSKRTSARIGMTGRASQTPASPYPHSPRVSGGLTPAGQRLWSNMTGSGGRASNSTGTGAHAGTSASTGATRGRPRDVISAFNGRRNGAKAVPKGSRRARLREMKSMSQ</sequence>
<protein>
    <recommendedName>
        <fullName evidence="7">Nuclear protein DGCR14</fullName>
    </recommendedName>
</protein>
<feature type="compositionally biased region" description="Polar residues" evidence="4">
    <location>
        <begin position="1"/>
        <end position="11"/>
    </location>
</feature>